<reference evidence="12" key="1">
    <citation type="submission" date="2020-11" db="EMBL/GenBank/DDBJ databases">
        <title>Halonatronomonas betainensis gen. nov., sp. nov. a novel haloalkaliphilic representative of the family Halanaerobiacae capable of betaine degradation.</title>
        <authorList>
            <person name="Boltyanskaya Y."/>
            <person name="Kevbrin V."/>
            <person name="Detkova E."/>
            <person name="Grouzdev D.S."/>
            <person name="Koziaeva V."/>
            <person name="Zhilina T."/>
        </authorList>
    </citation>
    <scope>NUCLEOTIDE SEQUENCE</scope>
    <source>
        <strain evidence="12">Z-7014</strain>
    </source>
</reference>
<dbReference type="InterPro" id="IPR016032">
    <property type="entry name" value="Sig_transdc_resp-reg_C-effctor"/>
</dbReference>
<dbReference type="PANTHER" id="PTHR48111">
    <property type="entry name" value="REGULATOR OF RPOS"/>
    <property type="match status" value="1"/>
</dbReference>
<dbReference type="EMBL" id="JADPIE010000003">
    <property type="protein sequence ID" value="MBF8436784.1"/>
    <property type="molecule type" value="Genomic_DNA"/>
</dbReference>
<comment type="caution">
    <text evidence="12">The sequence shown here is derived from an EMBL/GenBank/DDBJ whole genome shotgun (WGS) entry which is preliminary data.</text>
</comment>
<dbReference type="SMART" id="SM00448">
    <property type="entry name" value="REC"/>
    <property type="match status" value="1"/>
</dbReference>
<gene>
    <name evidence="12" type="ORF">I0Q91_06835</name>
</gene>
<evidence type="ECO:0000313" key="12">
    <source>
        <dbReference type="EMBL" id="MBF8436784.1"/>
    </source>
</evidence>
<feature type="DNA-binding region" description="OmpR/PhoB-type" evidence="9">
    <location>
        <begin position="125"/>
        <end position="224"/>
    </location>
</feature>
<accession>A0A931F9R8</accession>
<dbReference type="Pfam" id="PF00486">
    <property type="entry name" value="Trans_reg_C"/>
    <property type="match status" value="1"/>
</dbReference>
<dbReference type="RefSeq" id="WP_270453696.1">
    <property type="nucleotide sequence ID" value="NZ_JADPIE010000003.1"/>
</dbReference>
<keyword evidence="6" id="KW-0804">Transcription</keyword>
<dbReference type="SUPFAM" id="SSF46894">
    <property type="entry name" value="C-terminal effector domain of the bipartite response regulators"/>
    <property type="match status" value="1"/>
</dbReference>
<dbReference type="GO" id="GO:0000976">
    <property type="term" value="F:transcription cis-regulatory region binding"/>
    <property type="evidence" value="ECO:0007669"/>
    <property type="project" value="TreeGrafter"/>
</dbReference>
<evidence type="ECO:0000259" key="11">
    <source>
        <dbReference type="PROSITE" id="PS51755"/>
    </source>
</evidence>
<dbReference type="Gene3D" id="3.40.50.2300">
    <property type="match status" value="1"/>
</dbReference>
<evidence type="ECO:0000256" key="7">
    <source>
        <dbReference type="ARBA" id="ARBA00024867"/>
    </source>
</evidence>
<dbReference type="AlphaFoldDB" id="A0A931F9R8"/>
<dbReference type="GO" id="GO:0006355">
    <property type="term" value="P:regulation of DNA-templated transcription"/>
    <property type="evidence" value="ECO:0007669"/>
    <property type="project" value="InterPro"/>
</dbReference>
<feature type="domain" description="Response regulatory" evidence="10">
    <location>
        <begin position="4"/>
        <end position="117"/>
    </location>
</feature>
<name>A0A931F9R8_9FIRM</name>
<evidence type="ECO:0000256" key="9">
    <source>
        <dbReference type="PROSITE-ProRule" id="PRU01091"/>
    </source>
</evidence>
<evidence type="ECO:0000256" key="8">
    <source>
        <dbReference type="PROSITE-ProRule" id="PRU00169"/>
    </source>
</evidence>
<feature type="modified residue" description="4-aspartylphosphate" evidence="8">
    <location>
        <position position="53"/>
    </location>
</feature>
<evidence type="ECO:0000256" key="3">
    <source>
        <dbReference type="ARBA" id="ARBA00023012"/>
    </source>
</evidence>
<sequence>MKEKILLVEDEEKVRKIVSSYLEDAGFEVEIASDGNMALEKVLSDPPDLLILDIMLPGIDGWEIAEEVRNFYDLPILMLTARSDEDDRVKGFEKGADDYLVKPFSPRELIARVKAILKRTGRLKSEVIELPGYDITIKPAAGKVFLAGEDVDLTGTEFNIFYEFYKNRGQVLSREQLVNRALGLDYAGFDRTIDVHIKNIRKKLGLEKDQLIETVYGMGYRFELDDSQGD</sequence>
<proteinExistence type="predicted"/>
<dbReference type="Gene3D" id="1.10.10.10">
    <property type="entry name" value="Winged helix-like DNA-binding domain superfamily/Winged helix DNA-binding domain"/>
    <property type="match status" value="1"/>
</dbReference>
<dbReference type="PANTHER" id="PTHR48111:SF73">
    <property type="entry name" value="ALKALINE PHOSPHATASE SYNTHESIS TRANSCRIPTIONAL REGULATORY PROTEIN PHOP"/>
    <property type="match status" value="1"/>
</dbReference>
<dbReference type="GO" id="GO:0032993">
    <property type="term" value="C:protein-DNA complex"/>
    <property type="evidence" value="ECO:0007669"/>
    <property type="project" value="TreeGrafter"/>
</dbReference>
<dbReference type="Gene3D" id="6.10.250.690">
    <property type="match status" value="1"/>
</dbReference>
<evidence type="ECO:0000256" key="5">
    <source>
        <dbReference type="ARBA" id="ARBA00023125"/>
    </source>
</evidence>
<evidence type="ECO:0000256" key="1">
    <source>
        <dbReference type="ARBA" id="ARBA00018672"/>
    </source>
</evidence>
<dbReference type="InterPro" id="IPR001789">
    <property type="entry name" value="Sig_transdc_resp-reg_receiver"/>
</dbReference>
<dbReference type="Proteomes" id="UP000621436">
    <property type="component" value="Unassembled WGS sequence"/>
</dbReference>
<protein>
    <recommendedName>
        <fullName evidence="1">Stage 0 sporulation protein A homolog</fullName>
    </recommendedName>
</protein>
<keyword evidence="4" id="KW-0805">Transcription regulation</keyword>
<dbReference type="GO" id="GO:0000156">
    <property type="term" value="F:phosphorelay response regulator activity"/>
    <property type="evidence" value="ECO:0007669"/>
    <property type="project" value="TreeGrafter"/>
</dbReference>
<dbReference type="PROSITE" id="PS51755">
    <property type="entry name" value="OMPR_PHOB"/>
    <property type="match status" value="1"/>
</dbReference>
<dbReference type="InterPro" id="IPR011006">
    <property type="entry name" value="CheY-like_superfamily"/>
</dbReference>
<keyword evidence="5 9" id="KW-0238">DNA-binding</keyword>
<dbReference type="InterPro" id="IPR036388">
    <property type="entry name" value="WH-like_DNA-bd_sf"/>
</dbReference>
<dbReference type="FunFam" id="3.40.50.2300:FF:000001">
    <property type="entry name" value="DNA-binding response regulator PhoB"/>
    <property type="match status" value="1"/>
</dbReference>
<feature type="domain" description="OmpR/PhoB-type" evidence="11">
    <location>
        <begin position="125"/>
        <end position="224"/>
    </location>
</feature>
<keyword evidence="3" id="KW-0902">Two-component regulatory system</keyword>
<dbReference type="SUPFAM" id="SSF52172">
    <property type="entry name" value="CheY-like"/>
    <property type="match status" value="1"/>
</dbReference>
<evidence type="ECO:0000259" key="10">
    <source>
        <dbReference type="PROSITE" id="PS50110"/>
    </source>
</evidence>
<keyword evidence="2 8" id="KW-0597">Phosphoprotein</keyword>
<keyword evidence="13" id="KW-1185">Reference proteome</keyword>
<dbReference type="PROSITE" id="PS50110">
    <property type="entry name" value="RESPONSE_REGULATORY"/>
    <property type="match status" value="1"/>
</dbReference>
<evidence type="ECO:0000313" key="13">
    <source>
        <dbReference type="Proteomes" id="UP000621436"/>
    </source>
</evidence>
<evidence type="ECO:0000256" key="6">
    <source>
        <dbReference type="ARBA" id="ARBA00023163"/>
    </source>
</evidence>
<comment type="function">
    <text evidence="7">May play the central regulatory role in sporulation. It may be an element of the effector pathway responsible for the activation of sporulation genes in response to nutritional stress. Spo0A may act in concert with spo0H (a sigma factor) to control the expression of some genes that are critical to the sporulation process.</text>
</comment>
<organism evidence="12 13">
    <name type="scientific">Halonatronomonas betaini</name>
    <dbReference type="NCBI Taxonomy" id="2778430"/>
    <lineage>
        <taxon>Bacteria</taxon>
        <taxon>Bacillati</taxon>
        <taxon>Bacillota</taxon>
        <taxon>Clostridia</taxon>
        <taxon>Halanaerobiales</taxon>
        <taxon>Halarsenatibacteraceae</taxon>
        <taxon>Halonatronomonas</taxon>
    </lineage>
</organism>
<dbReference type="SMART" id="SM00862">
    <property type="entry name" value="Trans_reg_C"/>
    <property type="match status" value="1"/>
</dbReference>
<evidence type="ECO:0000256" key="4">
    <source>
        <dbReference type="ARBA" id="ARBA00023015"/>
    </source>
</evidence>
<dbReference type="GO" id="GO:0005829">
    <property type="term" value="C:cytosol"/>
    <property type="evidence" value="ECO:0007669"/>
    <property type="project" value="TreeGrafter"/>
</dbReference>
<dbReference type="CDD" id="cd00383">
    <property type="entry name" value="trans_reg_C"/>
    <property type="match status" value="1"/>
</dbReference>
<dbReference type="InterPro" id="IPR001867">
    <property type="entry name" value="OmpR/PhoB-type_DNA-bd"/>
</dbReference>
<dbReference type="InterPro" id="IPR039420">
    <property type="entry name" value="WalR-like"/>
</dbReference>
<dbReference type="Pfam" id="PF00072">
    <property type="entry name" value="Response_reg"/>
    <property type="match status" value="1"/>
</dbReference>
<evidence type="ECO:0000256" key="2">
    <source>
        <dbReference type="ARBA" id="ARBA00022553"/>
    </source>
</evidence>